<accession>A0AAD6IH16</accession>
<dbReference type="AlphaFoldDB" id="A0AAD6IH16"/>
<proteinExistence type="predicted"/>
<evidence type="ECO:0000256" key="1">
    <source>
        <dbReference type="SAM" id="MobiDB-lite"/>
    </source>
</evidence>
<keyword evidence="3" id="KW-1185">Reference proteome</keyword>
<feature type="compositionally biased region" description="Polar residues" evidence="1">
    <location>
        <begin position="76"/>
        <end position="88"/>
    </location>
</feature>
<dbReference type="Proteomes" id="UP001219568">
    <property type="component" value="Unassembled WGS sequence"/>
</dbReference>
<reference evidence="2" key="1">
    <citation type="journal article" date="2023" name="IMA Fungus">
        <title>Comparative genomic study of the Penicillium genus elucidates a diverse pangenome and 15 lateral gene transfer events.</title>
        <authorList>
            <person name="Petersen C."/>
            <person name="Sorensen T."/>
            <person name="Nielsen M.R."/>
            <person name="Sondergaard T.E."/>
            <person name="Sorensen J.L."/>
            <person name="Fitzpatrick D.A."/>
            <person name="Frisvad J.C."/>
            <person name="Nielsen K.L."/>
        </authorList>
    </citation>
    <scope>NUCLEOTIDE SEQUENCE</scope>
    <source>
        <strain evidence="2">IBT 15450</strain>
    </source>
</reference>
<evidence type="ECO:0000313" key="2">
    <source>
        <dbReference type="EMBL" id="KAJ6047843.1"/>
    </source>
</evidence>
<reference evidence="2" key="2">
    <citation type="submission" date="2023-01" db="EMBL/GenBank/DDBJ databases">
        <authorList>
            <person name="Petersen C."/>
        </authorList>
    </citation>
    <scope>NUCLEOTIDE SEQUENCE</scope>
    <source>
        <strain evidence="2">IBT 15450</strain>
    </source>
</reference>
<feature type="region of interest" description="Disordered" evidence="1">
    <location>
        <begin position="129"/>
        <end position="152"/>
    </location>
</feature>
<feature type="region of interest" description="Disordered" evidence="1">
    <location>
        <begin position="404"/>
        <end position="426"/>
    </location>
</feature>
<evidence type="ECO:0000313" key="3">
    <source>
        <dbReference type="Proteomes" id="UP001219568"/>
    </source>
</evidence>
<feature type="compositionally biased region" description="Basic residues" evidence="1">
    <location>
        <begin position="27"/>
        <end position="44"/>
    </location>
</feature>
<comment type="caution">
    <text evidence="2">The sequence shown here is derived from an EMBL/GenBank/DDBJ whole genome shotgun (WGS) entry which is preliminary data.</text>
</comment>
<organism evidence="2 3">
    <name type="scientific">Penicillium canescens</name>
    <dbReference type="NCBI Taxonomy" id="5083"/>
    <lineage>
        <taxon>Eukaryota</taxon>
        <taxon>Fungi</taxon>
        <taxon>Dikarya</taxon>
        <taxon>Ascomycota</taxon>
        <taxon>Pezizomycotina</taxon>
        <taxon>Eurotiomycetes</taxon>
        <taxon>Eurotiomycetidae</taxon>
        <taxon>Eurotiales</taxon>
        <taxon>Aspergillaceae</taxon>
        <taxon>Penicillium</taxon>
    </lineage>
</organism>
<feature type="region of interest" description="Disordered" evidence="1">
    <location>
        <begin position="202"/>
        <end position="221"/>
    </location>
</feature>
<feature type="compositionally biased region" description="Acidic residues" evidence="1">
    <location>
        <begin position="1"/>
        <end position="19"/>
    </location>
</feature>
<sequence length="526" mass="63583">MPMGVWEDDYTSEDSEFSETDVSLRRPGGRTHIRQRSTSRHHHARPEVKTFLAPAQPTRLHRSASTGGRRRERDQPQTPTVMIFNDQAQRSENKPSSRRVQHRVSEHNGNHFHDEDIVQVPPAPPAPAVPAIQVPGRSHRSRERRYSSVSRDASPYHFHRDQELAANQHMLERNDIRQDLDIWKHQQEIERLERELARTHEKAKKVAAQPPAQVDPRESWRLHDEEEAYEAELRDRLRKLERYERKYRHEESQREAEERLKLKKFEEAQRAAAEEEEVKHKLKEERLKEIARLQEEKEERSRLVREEKLKEIARLQEEKEERDELVRQIKEEEARKAREDAERRAKEMAMKAAAVEEWKLEQERIKQRQKEEAERKDKEFRDRLRIEFGYTEEEIEAILKKKNKEEKKEKKEEKKEKKEEKEEKEKTTWIKVHRKHLLPETLIAYSLPWDWDEHDTEYIIIKKWITEDLQEELFAHTQRIRHQKEHQRVIAQTSHSMTELRVNDRNKDKMYLVRKKSPKGRLRIFA</sequence>
<protein>
    <submittedName>
        <fullName evidence="2">Uncharacterized protein</fullName>
    </submittedName>
</protein>
<gene>
    <name evidence="2" type="ORF">N7460_003990</name>
</gene>
<dbReference type="EMBL" id="JAQJZL010000003">
    <property type="protein sequence ID" value="KAJ6047843.1"/>
    <property type="molecule type" value="Genomic_DNA"/>
</dbReference>
<name>A0AAD6IH16_PENCN</name>
<feature type="region of interest" description="Disordered" evidence="1">
    <location>
        <begin position="1"/>
        <end position="102"/>
    </location>
</feature>